<comment type="similarity">
    <text evidence="1">Belongs to the peptidase M17 family.</text>
</comment>
<dbReference type="InterPro" id="IPR008283">
    <property type="entry name" value="Peptidase_M17_N"/>
</dbReference>
<protein>
    <recommendedName>
        <fullName evidence="7">Probable cytosol aminopeptidase</fullName>
    </recommendedName>
    <alternativeName>
        <fullName evidence="8">Leucine aminopeptidase</fullName>
    </alternativeName>
    <alternativeName>
        <fullName evidence="5">Leucyl aminopeptidase</fullName>
    </alternativeName>
</protein>
<dbReference type="GO" id="GO:0070006">
    <property type="term" value="F:metalloaminopeptidase activity"/>
    <property type="evidence" value="ECO:0007669"/>
    <property type="project" value="InterPro"/>
</dbReference>
<evidence type="ECO:0000313" key="12">
    <source>
        <dbReference type="Proteomes" id="UP000598174"/>
    </source>
</evidence>
<keyword evidence="4" id="KW-0378">Hydrolase</keyword>
<evidence type="ECO:0000256" key="5">
    <source>
        <dbReference type="ARBA" id="ARBA00033172"/>
    </source>
</evidence>
<dbReference type="AlphaFoldDB" id="A0A919IT45"/>
<keyword evidence="3" id="KW-0645">Protease</keyword>
<evidence type="ECO:0000256" key="8">
    <source>
        <dbReference type="ARBA" id="ARBA00050061"/>
    </source>
</evidence>
<dbReference type="SUPFAM" id="SSF52949">
    <property type="entry name" value="Macro domain-like"/>
    <property type="match status" value="1"/>
</dbReference>
<dbReference type="InterPro" id="IPR043472">
    <property type="entry name" value="Macro_dom-like"/>
</dbReference>
<organism evidence="11 12">
    <name type="scientific">Paractinoplanes ferrugineus</name>
    <dbReference type="NCBI Taxonomy" id="113564"/>
    <lineage>
        <taxon>Bacteria</taxon>
        <taxon>Bacillati</taxon>
        <taxon>Actinomycetota</taxon>
        <taxon>Actinomycetes</taxon>
        <taxon>Micromonosporales</taxon>
        <taxon>Micromonosporaceae</taxon>
        <taxon>Paractinoplanes</taxon>
    </lineage>
</organism>
<dbReference type="InterPro" id="IPR011356">
    <property type="entry name" value="Leucine_aapep/pepB"/>
</dbReference>
<dbReference type="GO" id="GO:0005737">
    <property type="term" value="C:cytoplasm"/>
    <property type="evidence" value="ECO:0007669"/>
    <property type="project" value="InterPro"/>
</dbReference>
<feature type="domain" description="Cytosol aminopeptidase" evidence="10">
    <location>
        <begin position="331"/>
        <end position="338"/>
    </location>
</feature>
<dbReference type="SUPFAM" id="SSF53187">
    <property type="entry name" value="Zn-dependent exopeptidases"/>
    <property type="match status" value="1"/>
</dbReference>
<feature type="region of interest" description="Disordered" evidence="9">
    <location>
        <begin position="1"/>
        <end position="26"/>
    </location>
</feature>
<dbReference type="GO" id="GO:0030145">
    <property type="term" value="F:manganese ion binding"/>
    <property type="evidence" value="ECO:0007669"/>
    <property type="project" value="InterPro"/>
</dbReference>
<dbReference type="Gene3D" id="3.40.630.10">
    <property type="entry name" value="Zn peptidases"/>
    <property type="match status" value="1"/>
</dbReference>
<comment type="function">
    <text evidence="6">Presumably involved in the processing and regular turnover of intracellular proteins. Catalyzes the removal of unsubstituted N-terminal amino acids from various peptides.</text>
</comment>
<dbReference type="GO" id="GO:0006508">
    <property type="term" value="P:proteolysis"/>
    <property type="evidence" value="ECO:0007669"/>
    <property type="project" value="UniProtKB-KW"/>
</dbReference>
<evidence type="ECO:0000256" key="3">
    <source>
        <dbReference type="ARBA" id="ARBA00022670"/>
    </source>
</evidence>
<dbReference type="Pfam" id="PF02789">
    <property type="entry name" value="Peptidase_M17_N"/>
    <property type="match status" value="1"/>
</dbReference>
<evidence type="ECO:0000256" key="2">
    <source>
        <dbReference type="ARBA" id="ARBA00022438"/>
    </source>
</evidence>
<evidence type="ECO:0000313" key="11">
    <source>
        <dbReference type="EMBL" id="GIE08500.1"/>
    </source>
</evidence>
<gene>
    <name evidence="11" type="primary">pepA_1</name>
    <name evidence="11" type="ORF">Afe05nite_03400</name>
</gene>
<name>A0A919IT45_9ACTN</name>
<evidence type="ECO:0000256" key="6">
    <source>
        <dbReference type="ARBA" id="ARBA00049972"/>
    </source>
</evidence>
<dbReference type="PROSITE" id="PS00631">
    <property type="entry name" value="CYTOSOL_AP"/>
    <property type="match status" value="1"/>
</dbReference>
<dbReference type="Gene3D" id="3.40.220.10">
    <property type="entry name" value="Leucine Aminopeptidase, subunit E, domain 1"/>
    <property type="match status" value="1"/>
</dbReference>
<dbReference type="EMBL" id="BOMM01000001">
    <property type="protein sequence ID" value="GIE08500.1"/>
    <property type="molecule type" value="Genomic_DNA"/>
</dbReference>
<dbReference type="PANTHER" id="PTHR11963">
    <property type="entry name" value="LEUCINE AMINOPEPTIDASE-RELATED"/>
    <property type="match status" value="1"/>
</dbReference>
<evidence type="ECO:0000256" key="9">
    <source>
        <dbReference type="SAM" id="MobiDB-lite"/>
    </source>
</evidence>
<evidence type="ECO:0000256" key="1">
    <source>
        <dbReference type="ARBA" id="ARBA00009528"/>
    </source>
</evidence>
<keyword evidence="12" id="KW-1185">Reference proteome</keyword>
<reference evidence="11" key="1">
    <citation type="submission" date="2021-01" db="EMBL/GenBank/DDBJ databases">
        <title>Whole genome shotgun sequence of Actinoplanes ferrugineus NBRC 15555.</title>
        <authorList>
            <person name="Komaki H."/>
            <person name="Tamura T."/>
        </authorList>
    </citation>
    <scope>NUCLEOTIDE SEQUENCE</scope>
    <source>
        <strain evidence="11">NBRC 15555</strain>
    </source>
</reference>
<proteinExistence type="inferred from homology"/>
<accession>A0A919IT45</accession>
<comment type="caution">
    <text evidence="11">The sequence shown here is derived from an EMBL/GenBank/DDBJ whole genome shotgun (WGS) entry which is preliminary data.</text>
</comment>
<dbReference type="Pfam" id="PF00883">
    <property type="entry name" value="Peptidase_M17"/>
    <property type="match status" value="1"/>
</dbReference>
<keyword evidence="2 11" id="KW-0031">Aminopeptidase</keyword>
<dbReference type="PRINTS" id="PR00481">
    <property type="entry name" value="LAMNOPPTDASE"/>
</dbReference>
<evidence type="ECO:0000256" key="4">
    <source>
        <dbReference type="ARBA" id="ARBA00022801"/>
    </source>
</evidence>
<dbReference type="Proteomes" id="UP000598174">
    <property type="component" value="Unassembled WGS sequence"/>
</dbReference>
<dbReference type="CDD" id="cd00433">
    <property type="entry name" value="Peptidase_M17"/>
    <property type="match status" value="1"/>
</dbReference>
<dbReference type="PANTHER" id="PTHR11963:SF23">
    <property type="entry name" value="CYTOSOL AMINOPEPTIDASE"/>
    <property type="match status" value="1"/>
</dbReference>
<evidence type="ECO:0000259" key="10">
    <source>
        <dbReference type="PROSITE" id="PS00631"/>
    </source>
</evidence>
<sequence length="486" mass="51049">MFPIRLSARPTTPPPPLIGPEANPRDDDRTWVFPIAISGSLSHGGGEVEAEIAALAEGLDKAGEVRILPRPLRRPAKVLLAGIGAGDEAGWRAAGAAVSRTLSGVERAQIMLGAVEPSAVRALAEGLWLGGYRYRDAREEPRTAPVDLAVQNPEAYAVSLTRARATATATWFARDLANTPSSLKSPDWLAEEIVGAAARRAGVTVRIRTGPELDRFGGLRAVGGASKFPPCLVQMSWQPAAASKHVVLVGKGITFDSGGISIKTRPGMKNMKIDMSGAASVAAATLGAADLDLPVRVTALLPLAENAVGADAFRPGDVITHYDGSTSESTNSDAEGRLVLADALGYAVAELDPDVIVDLATLTGAAEVALGSGLAALFSHDDELAHALSEAGRRAGEKMWRLPLPDDYHEYLRSEIADRHSSPTQGAGAVVAALYLREFLGDKVTNWAHIDSAGPSWATESDLDVTRGATGWGARTLLRYLEDLTA</sequence>
<dbReference type="InterPro" id="IPR000819">
    <property type="entry name" value="Peptidase_M17_C"/>
</dbReference>
<evidence type="ECO:0000256" key="7">
    <source>
        <dbReference type="ARBA" id="ARBA00050021"/>
    </source>
</evidence>